<dbReference type="InterPro" id="IPR014845">
    <property type="entry name" value="GYD/TTHA1554"/>
</dbReference>
<dbReference type="Proteomes" id="UP000320735">
    <property type="component" value="Unassembled WGS sequence"/>
</dbReference>
<protein>
    <submittedName>
        <fullName evidence="1">GYD domain protein</fullName>
    </submittedName>
</protein>
<gene>
    <name evidence="1" type="ORF">CA54_09400</name>
</gene>
<evidence type="ECO:0000313" key="2">
    <source>
        <dbReference type="Proteomes" id="UP000320735"/>
    </source>
</evidence>
<sequence>MKTATIALLAIGLLAEIGNTQDTPLNEPPKPMRIFLFSAKPSPAAWQFMKKNPGDRRAATVDAIKNIGGKMLGYYWGLTTGKNYIIVAVPDGRTAQAMLIQRLSSGLVL</sequence>
<proteinExistence type="predicted"/>
<dbReference type="AlphaFoldDB" id="A0A5C6BK72"/>
<keyword evidence="2" id="KW-1185">Reference proteome</keyword>
<dbReference type="Pfam" id="PF08734">
    <property type="entry name" value="GYD"/>
    <property type="match status" value="1"/>
</dbReference>
<dbReference type="EMBL" id="SJPP01000001">
    <property type="protein sequence ID" value="TWU12122.1"/>
    <property type="molecule type" value="Genomic_DNA"/>
</dbReference>
<organism evidence="1 2">
    <name type="scientific">Symmachiella macrocystis</name>
    <dbReference type="NCBI Taxonomy" id="2527985"/>
    <lineage>
        <taxon>Bacteria</taxon>
        <taxon>Pseudomonadati</taxon>
        <taxon>Planctomycetota</taxon>
        <taxon>Planctomycetia</taxon>
        <taxon>Planctomycetales</taxon>
        <taxon>Planctomycetaceae</taxon>
        <taxon>Symmachiella</taxon>
    </lineage>
</organism>
<reference evidence="1 2" key="1">
    <citation type="submission" date="2019-02" db="EMBL/GenBank/DDBJ databases">
        <title>Deep-cultivation of Planctomycetes and their phenomic and genomic characterization uncovers novel biology.</title>
        <authorList>
            <person name="Wiegand S."/>
            <person name="Jogler M."/>
            <person name="Boedeker C."/>
            <person name="Pinto D."/>
            <person name="Vollmers J."/>
            <person name="Rivas-Marin E."/>
            <person name="Kohn T."/>
            <person name="Peeters S.H."/>
            <person name="Heuer A."/>
            <person name="Rast P."/>
            <person name="Oberbeckmann S."/>
            <person name="Bunk B."/>
            <person name="Jeske O."/>
            <person name="Meyerdierks A."/>
            <person name="Storesund J.E."/>
            <person name="Kallscheuer N."/>
            <person name="Luecker S."/>
            <person name="Lage O.M."/>
            <person name="Pohl T."/>
            <person name="Merkel B.J."/>
            <person name="Hornburger P."/>
            <person name="Mueller R.-W."/>
            <person name="Bruemmer F."/>
            <person name="Labrenz M."/>
            <person name="Spormann A.M."/>
            <person name="Op Den Camp H."/>
            <person name="Overmann J."/>
            <person name="Amann R."/>
            <person name="Jetten M.S.M."/>
            <person name="Mascher T."/>
            <person name="Medema M.H."/>
            <person name="Devos D.P."/>
            <person name="Kaster A.-K."/>
            <person name="Ovreas L."/>
            <person name="Rohde M."/>
            <person name="Galperin M.Y."/>
            <person name="Jogler C."/>
        </authorList>
    </citation>
    <scope>NUCLEOTIDE SEQUENCE [LARGE SCALE GENOMIC DNA]</scope>
    <source>
        <strain evidence="1 2">CA54</strain>
    </source>
</reference>
<dbReference type="RefSeq" id="WP_146369634.1">
    <property type="nucleotide sequence ID" value="NZ_SJPP01000001.1"/>
</dbReference>
<name>A0A5C6BK72_9PLAN</name>
<comment type="caution">
    <text evidence="1">The sequence shown here is derived from an EMBL/GenBank/DDBJ whole genome shotgun (WGS) entry which is preliminary data.</text>
</comment>
<evidence type="ECO:0000313" key="1">
    <source>
        <dbReference type="EMBL" id="TWU12122.1"/>
    </source>
</evidence>
<dbReference type="OrthoDB" id="7708026at2"/>
<accession>A0A5C6BK72</accession>